<reference evidence="1" key="1">
    <citation type="journal article" date="2019" name="Sci. Rep.">
        <title>Draft genome of Tanacetum cinerariifolium, the natural source of mosquito coil.</title>
        <authorList>
            <person name="Yamashiro T."/>
            <person name="Shiraishi A."/>
            <person name="Satake H."/>
            <person name="Nakayama K."/>
        </authorList>
    </citation>
    <scope>NUCLEOTIDE SEQUENCE</scope>
</reference>
<sequence>PAADTTTSATRSARPIRAYMSSGQPPRVVFDPVPGPSHQVVRTVGSTDSIAESMIKEFKYDPNDRTPPKRRMKVVAEVVKSAVHGSDPPVTNAHTSTLERQ</sequence>
<dbReference type="AlphaFoldDB" id="A0A699X2F1"/>
<comment type="caution">
    <text evidence="1">The sequence shown here is derived from an EMBL/GenBank/DDBJ whole genome shotgun (WGS) entry which is preliminary data.</text>
</comment>
<feature type="non-terminal residue" evidence="1">
    <location>
        <position position="1"/>
    </location>
</feature>
<accession>A0A699X2F1</accession>
<evidence type="ECO:0000313" key="1">
    <source>
        <dbReference type="EMBL" id="GFD53689.1"/>
    </source>
</evidence>
<protein>
    <submittedName>
        <fullName evidence="1">Uncharacterized protein</fullName>
    </submittedName>
</protein>
<gene>
    <name evidence="1" type="ORF">Tci_925658</name>
</gene>
<feature type="non-terminal residue" evidence="1">
    <location>
        <position position="101"/>
    </location>
</feature>
<organism evidence="1">
    <name type="scientific">Tanacetum cinerariifolium</name>
    <name type="common">Dalmatian daisy</name>
    <name type="synonym">Chrysanthemum cinerariifolium</name>
    <dbReference type="NCBI Taxonomy" id="118510"/>
    <lineage>
        <taxon>Eukaryota</taxon>
        <taxon>Viridiplantae</taxon>
        <taxon>Streptophyta</taxon>
        <taxon>Embryophyta</taxon>
        <taxon>Tracheophyta</taxon>
        <taxon>Spermatophyta</taxon>
        <taxon>Magnoliopsida</taxon>
        <taxon>eudicotyledons</taxon>
        <taxon>Gunneridae</taxon>
        <taxon>Pentapetalae</taxon>
        <taxon>asterids</taxon>
        <taxon>campanulids</taxon>
        <taxon>Asterales</taxon>
        <taxon>Asteraceae</taxon>
        <taxon>Asteroideae</taxon>
        <taxon>Anthemideae</taxon>
        <taxon>Anthemidinae</taxon>
        <taxon>Tanacetum</taxon>
    </lineage>
</organism>
<proteinExistence type="predicted"/>
<name>A0A699X2F1_TANCI</name>
<dbReference type="EMBL" id="BKCJ011797308">
    <property type="protein sequence ID" value="GFD53689.1"/>
    <property type="molecule type" value="Genomic_DNA"/>
</dbReference>